<comment type="caution">
    <text evidence="2">The sequence shown here is derived from an EMBL/GenBank/DDBJ whole genome shotgun (WGS) entry which is preliminary data.</text>
</comment>
<name>A0A5M3MKP8_CONPW</name>
<dbReference type="EMBL" id="JH711580">
    <property type="protein sequence ID" value="EIW79597.1"/>
    <property type="molecule type" value="Genomic_DNA"/>
</dbReference>
<evidence type="ECO:0000313" key="2">
    <source>
        <dbReference type="EMBL" id="EIW79597.1"/>
    </source>
</evidence>
<feature type="compositionally biased region" description="Basic and acidic residues" evidence="1">
    <location>
        <begin position="221"/>
        <end position="234"/>
    </location>
</feature>
<organism evidence="2 3">
    <name type="scientific">Coniophora puteana (strain RWD-64-598)</name>
    <name type="common">Brown rot fungus</name>
    <dbReference type="NCBI Taxonomy" id="741705"/>
    <lineage>
        <taxon>Eukaryota</taxon>
        <taxon>Fungi</taxon>
        <taxon>Dikarya</taxon>
        <taxon>Basidiomycota</taxon>
        <taxon>Agaricomycotina</taxon>
        <taxon>Agaricomycetes</taxon>
        <taxon>Agaricomycetidae</taxon>
        <taxon>Boletales</taxon>
        <taxon>Coniophorineae</taxon>
        <taxon>Coniophoraceae</taxon>
        <taxon>Coniophora</taxon>
    </lineage>
</organism>
<feature type="compositionally biased region" description="Polar residues" evidence="1">
    <location>
        <begin position="183"/>
        <end position="196"/>
    </location>
</feature>
<feature type="region of interest" description="Disordered" evidence="1">
    <location>
        <begin position="183"/>
        <end position="250"/>
    </location>
</feature>
<dbReference type="RefSeq" id="XP_007769984.1">
    <property type="nucleotide sequence ID" value="XM_007771794.1"/>
</dbReference>
<dbReference type="Proteomes" id="UP000053558">
    <property type="component" value="Unassembled WGS sequence"/>
</dbReference>
<proteinExistence type="predicted"/>
<gene>
    <name evidence="2" type="ORF">CONPUDRAFT_137906</name>
</gene>
<dbReference type="GeneID" id="19201102"/>
<dbReference type="AlphaFoldDB" id="A0A5M3MKP8"/>
<dbReference type="KEGG" id="cput:CONPUDRAFT_137906"/>
<evidence type="ECO:0000313" key="3">
    <source>
        <dbReference type="Proteomes" id="UP000053558"/>
    </source>
</evidence>
<sequence length="250" mass="27389">MANTGTYKYVARLQRRLITLASKPNYLYGAGRVFCVMFFGREVFFAVGGYTPEDDCALVPRHEPMVVGVDNYDLGTSDFRFACLCCRDREPPLQTRGNQPFSGEQLLLASPNSGGPPSLPRMMSLDPLFKNDGRGNMLGHSCAGVTSGGTLIKGCKGRMAARRMDGGQTQVSFALDAFYTSKARSPQGRSEANKSLQAGAASRRPMQRSPRPSEALAWTRGPEEDERHPERVSAHDGLNCLRRRFGQGST</sequence>
<feature type="compositionally biased region" description="Basic residues" evidence="1">
    <location>
        <begin position="241"/>
        <end position="250"/>
    </location>
</feature>
<reference evidence="3" key="1">
    <citation type="journal article" date="2012" name="Science">
        <title>The Paleozoic origin of enzymatic lignin decomposition reconstructed from 31 fungal genomes.</title>
        <authorList>
            <person name="Floudas D."/>
            <person name="Binder M."/>
            <person name="Riley R."/>
            <person name="Barry K."/>
            <person name="Blanchette R.A."/>
            <person name="Henrissat B."/>
            <person name="Martinez A.T."/>
            <person name="Otillar R."/>
            <person name="Spatafora J.W."/>
            <person name="Yadav J.S."/>
            <person name="Aerts A."/>
            <person name="Benoit I."/>
            <person name="Boyd A."/>
            <person name="Carlson A."/>
            <person name="Copeland A."/>
            <person name="Coutinho P.M."/>
            <person name="de Vries R.P."/>
            <person name="Ferreira P."/>
            <person name="Findley K."/>
            <person name="Foster B."/>
            <person name="Gaskell J."/>
            <person name="Glotzer D."/>
            <person name="Gorecki P."/>
            <person name="Heitman J."/>
            <person name="Hesse C."/>
            <person name="Hori C."/>
            <person name="Igarashi K."/>
            <person name="Jurgens J.A."/>
            <person name="Kallen N."/>
            <person name="Kersten P."/>
            <person name="Kohler A."/>
            <person name="Kuees U."/>
            <person name="Kumar T.K.A."/>
            <person name="Kuo A."/>
            <person name="LaButti K."/>
            <person name="Larrondo L.F."/>
            <person name="Lindquist E."/>
            <person name="Ling A."/>
            <person name="Lombard V."/>
            <person name="Lucas S."/>
            <person name="Lundell T."/>
            <person name="Martin R."/>
            <person name="McLaughlin D.J."/>
            <person name="Morgenstern I."/>
            <person name="Morin E."/>
            <person name="Murat C."/>
            <person name="Nagy L.G."/>
            <person name="Nolan M."/>
            <person name="Ohm R.A."/>
            <person name="Patyshakuliyeva A."/>
            <person name="Rokas A."/>
            <person name="Ruiz-Duenas F.J."/>
            <person name="Sabat G."/>
            <person name="Salamov A."/>
            <person name="Samejima M."/>
            <person name="Schmutz J."/>
            <person name="Slot J.C."/>
            <person name="St John F."/>
            <person name="Stenlid J."/>
            <person name="Sun H."/>
            <person name="Sun S."/>
            <person name="Syed K."/>
            <person name="Tsang A."/>
            <person name="Wiebenga A."/>
            <person name="Young D."/>
            <person name="Pisabarro A."/>
            <person name="Eastwood D.C."/>
            <person name="Martin F."/>
            <person name="Cullen D."/>
            <person name="Grigoriev I.V."/>
            <person name="Hibbett D.S."/>
        </authorList>
    </citation>
    <scope>NUCLEOTIDE SEQUENCE [LARGE SCALE GENOMIC DNA]</scope>
    <source>
        <strain evidence="3">RWD-64-598 SS2</strain>
    </source>
</reference>
<feature type="compositionally biased region" description="Low complexity" evidence="1">
    <location>
        <begin position="202"/>
        <end position="213"/>
    </location>
</feature>
<protein>
    <submittedName>
        <fullName evidence="2">Uncharacterized protein</fullName>
    </submittedName>
</protein>
<keyword evidence="3" id="KW-1185">Reference proteome</keyword>
<evidence type="ECO:0000256" key="1">
    <source>
        <dbReference type="SAM" id="MobiDB-lite"/>
    </source>
</evidence>
<accession>A0A5M3MKP8</accession>